<evidence type="ECO:0008006" key="2">
    <source>
        <dbReference type="Google" id="ProtNLM"/>
    </source>
</evidence>
<evidence type="ECO:0000313" key="1">
    <source>
        <dbReference type="EMBL" id="KKK62345.1"/>
    </source>
</evidence>
<sequence length="131" mass="14714">MIDAVAAIREVLLADAALVVKVGDRVYLQRLPEGHDFDNQAVVLTIRGGSTDLYVPFIRPSVQFQCWGKDTIDAQETYRLLHDALHDKSRVAVGSGFLVYAFEEVHGQNLIDPDSKRPYVVAMFRAILRKD</sequence>
<proteinExistence type="predicted"/>
<dbReference type="AlphaFoldDB" id="A0A0F8XMI3"/>
<organism evidence="1">
    <name type="scientific">marine sediment metagenome</name>
    <dbReference type="NCBI Taxonomy" id="412755"/>
    <lineage>
        <taxon>unclassified sequences</taxon>
        <taxon>metagenomes</taxon>
        <taxon>ecological metagenomes</taxon>
    </lineage>
</organism>
<protein>
    <recommendedName>
        <fullName evidence="2">DUF3168 domain-containing protein</fullName>
    </recommendedName>
</protein>
<dbReference type="EMBL" id="LAZR01062037">
    <property type="protein sequence ID" value="KKK62345.1"/>
    <property type="molecule type" value="Genomic_DNA"/>
</dbReference>
<gene>
    <name evidence="1" type="ORF">LCGC14_3005270</name>
</gene>
<reference evidence="1" key="1">
    <citation type="journal article" date="2015" name="Nature">
        <title>Complex archaea that bridge the gap between prokaryotes and eukaryotes.</title>
        <authorList>
            <person name="Spang A."/>
            <person name="Saw J.H."/>
            <person name="Jorgensen S.L."/>
            <person name="Zaremba-Niedzwiedzka K."/>
            <person name="Martijn J."/>
            <person name="Lind A.E."/>
            <person name="van Eijk R."/>
            <person name="Schleper C."/>
            <person name="Guy L."/>
            <person name="Ettema T.J."/>
        </authorList>
    </citation>
    <scope>NUCLEOTIDE SEQUENCE</scope>
</reference>
<accession>A0A0F8XMI3</accession>
<comment type="caution">
    <text evidence="1">The sequence shown here is derived from an EMBL/GenBank/DDBJ whole genome shotgun (WGS) entry which is preliminary data.</text>
</comment>
<name>A0A0F8XMI3_9ZZZZ</name>